<sequence length="61" mass="6799">MSPHGTGVPNQFAWHRFFFPKVGIDRFGDLLTSAAVNVRGDGAEKGKALMETRRSRYSRSS</sequence>
<reference evidence="2" key="2">
    <citation type="submission" date="2015-01" db="EMBL/GenBank/DDBJ databases">
        <title>Evolutionary Origins and Diversification of the Mycorrhizal Mutualists.</title>
        <authorList>
            <consortium name="DOE Joint Genome Institute"/>
            <consortium name="Mycorrhizal Genomics Consortium"/>
            <person name="Kohler A."/>
            <person name="Kuo A."/>
            <person name="Nagy L.G."/>
            <person name="Floudas D."/>
            <person name="Copeland A."/>
            <person name="Barry K.W."/>
            <person name="Cichocki N."/>
            <person name="Veneault-Fourrey C."/>
            <person name="LaButti K."/>
            <person name="Lindquist E.A."/>
            <person name="Lipzen A."/>
            <person name="Lundell T."/>
            <person name="Morin E."/>
            <person name="Murat C."/>
            <person name="Riley R."/>
            <person name="Ohm R."/>
            <person name="Sun H."/>
            <person name="Tunlid A."/>
            <person name="Henrissat B."/>
            <person name="Grigoriev I.V."/>
            <person name="Hibbett D.S."/>
            <person name="Martin F."/>
        </authorList>
    </citation>
    <scope>NUCLEOTIDE SEQUENCE [LARGE SCALE GENOMIC DNA]</scope>
    <source>
        <strain evidence="2">441</strain>
    </source>
</reference>
<reference evidence="1 2" key="1">
    <citation type="submission" date="2014-04" db="EMBL/GenBank/DDBJ databases">
        <authorList>
            <consortium name="DOE Joint Genome Institute"/>
            <person name="Kuo A."/>
            <person name="Kohler A."/>
            <person name="Costa M.D."/>
            <person name="Nagy L.G."/>
            <person name="Floudas D."/>
            <person name="Copeland A."/>
            <person name="Barry K.W."/>
            <person name="Cichocki N."/>
            <person name="Veneault-Fourrey C."/>
            <person name="LaButti K."/>
            <person name="Lindquist E.A."/>
            <person name="Lipzen A."/>
            <person name="Lundell T."/>
            <person name="Morin E."/>
            <person name="Murat C."/>
            <person name="Sun H."/>
            <person name="Tunlid A."/>
            <person name="Henrissat B."/>
            <person name="Grigoriev I.V."/>
            <person name="Hibbett D.S."/>
            <person name="Martin F."/>
            <person name="Nordberg H.P."/>
            <person name="Cantor M.N."/>
            <person name="Hua S.X."/>
        </authorList>
    </citation>
    <scope>NUCLEOTIDE SEQUENCE [LARGE SCALE GENOMIC DNA]</scope>
    <source>
        <strain evidence="1 2">441</strain>
    </source>
</reference>
<evidence type="ECO:0000313" key="1">
    <source>
        <dbReference type="EMBL" id="KIK24863.1"/>
    </source>
</evidence>
<feature type="non-terminal residue" evidence="1">
    <location>
        <position position="61"/>
    </location>
</feature>
<evidence type="ECO:0000313" key="2">
    <source>
        <dbReference type="Proteomes" id="UP000054018"/>
    </source>
</evidence>
<dbReference type="HOGENOM" id="CLU_2929082_0_0_1"/>
<dbReference type="Proteomes" id="UP000054018">
    <property type="component" value="Unassembled WGS sequence"/>
</dbReference>
<proteinExistence type="predicted"/>
<accession>A0A0C9ZYQ0</accession>
<dbReference type="AlphaFoldDB" id="A0A0C9ZYQ0"/>
<dbReference type="EMBL" id="KN833713">
    <property type="protein sequence ID" value="KIK24863.1"/>
    <property type="molecule type" value="Genomic_DNA"/>
</dbReference>
<keyword evidence="2" id="KW-1185">Reference proteome</keyword>
<organism evidence="1 2">
    <name type="scientific">Pisolithus microcarpus 441</name>
    <dbReference type="NCBI Taxonomy" id="765257"/>
    <lineage>
        <taxon>Eukaryota</taxon>
        <taxon>Fungi</taxon>
        <taxon>Dikarya</taxon>
        <taxon>Basidiomycota</taxon>
        <taxon>Agaricomycotina</taxon>
        <taxon>Agaricomycetes</taxon>
        <taxon>Agaricomycetidae</taxon>
        <taxon>Boletales</taxon>
        <taxon>Sclerodermatineae</taxon>
        <taxon>Pisolithaceae</taxon>
        <taxon>Pisolithus</taxon>
    </lineage>
</organism>
<protein>
    <submittedName>
        <fullName evidence="1">Unplaced genomic scaffold scaffold_29, whole genome shotgun sequence</fullName>
    </submittedName>
</protein>
<name>A0A0C9ZYQ0_9AGAM</name>
<gene>
    <name evidence="1" type="ORF">PISMIDRAFT_677987</name>
</gene>